<dbReference type="SUPFAM" id="SSF51905">
    <property type="entry name" value="FAD/NAD(P)-binding domain"/>
    <property type="match status" value="1"/>
</dbReference>
<dbReference type="EMBL" id="PVWG01000008">
    <property type="protein sequence ID" value="PSB19953.1"/>
    <property type="molecule type" value="Genomic_DNA"/>
</dbReference>
<keyword evidence="2" id="KW-1185">Reference proteome</keyword>
<dbReference type="AlphaFoldDB" id="A0A2T1DHJ8"/>
<accession>A0A2T1DHJ8</accession>
<dbReference type="STRING" id="1920490.GCA_001895925_04009"/>
<comment type="caution">
    <text evidence="1">The sequence shown here is derived from an EMBL/GenBank/DDBJ whole genome shotgun (WGS) entry which is preliminary data.</text>
</comment>
<reference evidence="1 2" key="1">
    <citation type="submission" date="2018-02" db="EMBL/GenBank/DDBJ databases">
        <authorList>
            <person name="Cohen D.B."/>
            <person name="Kent A.D."/>
        </authorList>
    </citation>
    <scope>NUCLEOTIDE SEQUENCE [LARGE SCALE GENOMIC DNA]</scope>
    <source>
        <strain evidence="1 2">ULC007</strain>
    </source>
</reference>
<name>A0A2T1DHJ8_9CYAN</name>
<dbReference type="Proteomes" id="UP000238634">
    <property type="component" value="Unassembled WGS sequence"/>
</dbReference>
<dbReference type="Pfam" id="PF12831">
    <property type="entry name" value="FAD_oxidored"/>
    <property type="match status" value="1"/>
</dbReference>
<organism evidence="1 2">
    <name type="scientific">Phormidesmis priestleyi ULC007</name>
    <dbReference type="NCBI Taxonomy" id="1920490"/>
    <lineage>
        <taxon>Bacteria</taxon>
        <taxon>Bacillati</taxon>
        <taxon>Cyanobacteriota</taxon>
        <taxon>Cyanophyceae</taxon>
        <taxon>Leptolyngbyales</taxon>
        <taxon>Leptolyngbyaceae</taxon>
        <taxon>Phormidesmis</taxon>
    </lineage>
</organism>
<dbReference type="OrthoDB" id="501813at2"/>
<proteinExistence type="predicted"/>
<evidence type="ECO:0000313" key="2">
    <source>
        <dbReference type="Proteomes" id="UP000238634"/>
    </source>
</evidence>
<dbReference type="RefSeq" id="WP_073071153.1">
    <property type="nucleotide sequence ID" value="NZ_MPPI01000010.1"/>
</dbReference>
<reference evidence="1 2" key="2">
    <citation type="submission" date="2018-03" db="EMBL/GenBank/DDBJ databases">
        <title>The ancient ancestry and fast evolution of plastids.</title>
        <authorList>
            <person name="Moore K.R."/>
            <person name="Magnabosco C."/>
            <person name="Momper L."/>
            <person name="Gold D.A."/>
            <person name="Bosak T."/>
            <person name="Fournier G.P."/>
        </authorList>
    </citation>
    <scope>NUCLEOTIDE SEQUENCE [LARGE SCALE GENOMIC DNA]</scope>
    <source>
        <strain evidence="1 2">ULC007</strain>
    </source>
</reference>
<sequence length="528" mass="56613">MTTATPSTTRTYDIICFGDEVPGLLAIVSAAREFRRRSKTGKNPKTLVMFKGNSPDGVGGHLVRGGLAYLDRTHVPDDIRKKLGLSMFGDPAFLYKEFLQRSGVTEIALDPGKADAALRKMLSEAGTDIISRIEIRSVLINDSKIAGILLDNGTTFLAKQFIDCTVNAELAQAAGANKLKGFGTFGLPGSELPVTLTFETQGLTMTRLKQVELDYLKRLTDPKDVQAQKFIQIAAGADSKLADWFKKDLLDDKGQLKTMHVGSDHIDVRCKALSIVYHAFRGKQFVLSKSGAIFDAANIAILPGGRLSWNALLCSVTGSQAEVIARSAAKPTPEIVAEMTFVDRFMKSLGATSVRPAKELYIRHAGNVTGVVEPLSGARMLEGGTFKDDAIGTFGYALDVRGGIDGLGLKAHAQGFPSISFHKSPLFNIGIRHALLKSVPNLAVVSPASGFDGYGCAAGRIVEFNVAVGQGVGIAAALAITTNRDLATISNLEVRQVLKAIGKEPIIYGRSYTLEATNLRDFETSMMA</sequence>
<gene>
    <name evidence="1" type="ORF">C7B65_09830</name>
</gene>
<protein>
    <submittedName>
        <fullName evidence="1">FAD-dependent oxidoreductase</fullName>
    </submittedName>
</protein>
<dbReference type="InterPro" id="IPR036188">
    <property type="entry name" value="FAD/NAD-bd_sf"/>
</dbReference>
<evidence type="ECO:0000313" key="1">
    <source>
        <dbReference type="EMBL" id="PSB19953.1"/>
    </source>
</evidence>